<dbReference type="InterPro" id="IPR052390">
    <property type="entry name" value="tRNA_nt/polyA_polymerase"/>
</dbReference>
<feature type="domain" description="Poly A polymerase head" evidence="10">
    <location>
        <begin position="37"/>
        <end position="166"/>
    </location>
</feature>
<dbReference type="Pfam" id="PF12627">
    <property type="entry name" value="PolyA_pol_RNAbd"/>
    <property type="match status" value="1"/>
</dbReference>
<dbReference type="Gene3D" id="3.30.460.10">
    <property type="entry name" value="Beta Polymerase, domain 2"/>
    <property type="match status" value="1"/>
</dbReference>
<evidence type="ECO:0000256" key="2">
    <source>
        <dbReference type="ARBA" id="ARBA00022555"/>
    </source>
</evidence>
<proteinExistence type="predicted"/>
<dbReference type="AlphaFoldDB" id="A0A382A494"/>
<dbReference type="Gene3D" id="1.10.3090.10">
    <property type="entry name" value="cca-adding enzyme, domain 2"/>
    <property type="match status" value="1"/>
</dbReference>
<evidence type="ECO:0008006" key="13">
    <source>
        <dbReference type="Google" id="ProtNLM"/>
    </source>
</evidence>
<evidence type="ECO:0000259" key="11">
    <source>
        <dbReference type="Pfam" id="PF12627"/>
    </source>
</evidence>
<evidence type="ECO:0000256" key="5">
    <source>
        <dbReference type="ARBA" id="ARBA00022695"/>
    </source>
</evidence>
<dbReference type="Pfam" id="PF01743">
    <property type="entry name" value="PolyA_pol"/>
    <property type="match status" value="1"/>
</dbReference>
<dbReference type="InterPro" id="IPR032828">
    <property type="entry name" value="PolyA_RNA-bd"/>
</dbReference>
<evidence type="ECO:0000256" key="1">
    <source>
        <dbReference type="ARBA" id="ARBA00001946"/>
    </source>
</evidence>
<keyword evidence="8" id="KW-0460">Magnesium</keyword>
<protein>
    <recommendedName>
        <fullName evidence="13">Poly A polymerase head domain-containing protein</fullName>
    </recommendedName>
</protein>
<evidence type="ECO:0000256" key="9">
    <source>
        <dbReference type="ARBA" id="ARBA00022884"/>
    </source>
</evidence>
<evidence type="ECO:0000313" key="12">
    <source>
        <dbReference type="EMBL" id="SVA95773.1"/>
    </source>
</evidence>
<dbReference type="GO" id="GO:0000049">
    <property type="term" value="F:tRNA binding"/>
    <property type="evidence" value="ECO:0007669"/>
    <property type="project" value="UniProtKB-KW"/>
</dbReference>
<name>A0A382A494_9ZZZZ</name>
<accession>A0A382A494</accession>
<evidence type="ECO:0000256" key="3">
    <source>
        <dbReference type="ARBA" id="ARBA00022679"/>
    </source>
</evidence>
<evidence type="ECO:0000256" key="7">
    <source>
        <dbReference type="ARBA" id="ARBA00022741"/>
    </source>
</evidence>
<dbReference type="SUPFAM" id="SSF81301">
    <property type="entry name" value="Nucleotidyltransferase"/>
    <property type="match status" value="1"/>
</dbReference>
<keyword evidence="9" id="KW-0694">RNA-binding</keyword>
<dbReference type="PANTHER" id="PTHR47788">
    <property type="entry name" value="POLYA POLYMERASE"/>
    <property type="match status" value="1"/>
</dbReference>
<keyword evidence="7" id="KW-0547">Nucleotide-binding</keyword>
<evidence type="ECO:0000256" key="4">
    <source>
        <dbReference type="ARBA" id="ARBA00022694"/>
    </source>
</evidence>
<comment type="cofactor">
    <cofactor evidence="1">
        <name>Mg(2+)</name>
        <dbReference type="ChEBI" id="CHEBI:18420"/>
    </cofactor>
</comment>
<feature type="domain" description="tRNA nucleotidyltransferase/poly(A) polymerase RNA and SrmB- binding" evidence="11">
    <location>
        <begin position="192"/>
        <end position="251"/>
    </location>
</feature>
<dbReference type="GO" id="GO:0000166">
    <property type="term" value="F:nucleotide binding"/>
    <property type="evidence" value="ECO:0007669"/>
    <property type="project" value="UniProtKB-KW"/>
</dbReference>
<keyword evidence="5" id="KW-0548">Nucleotidyltransferase</keyword>
<organism evidence="12">
    <name type="scientific">marine metagenome</name>
    <dbReference type="NCBI Taxonomy" id="408172"/>
    <lineage>
        <taxon>unclassified sequences</taxon>
        <taxon>metagenomes</taxon>
        <taxon>ecological metagenomes</taxon>
    </lineage>
</organism>
<dbReference type="GO" id="GO:0008033">
    <property type="term" value="P:tRNA processing"/>
    <property type="evidence" value="ECO:0007669"/>
    <property type="project" value="UniProtKB-KW"/>
</dbReference>
<dbReference type="PANTHER" id="PTHR47788:SF1">
    <property type="entry name" value="A-ADDING TRNA NUCLEOTIDYLTRANSFERASE"/>
    <property type="match status" value="1"/>
</dbReference>
<sequence>MPNLSQLLMSKSKAGHIRVFNACSEIQSQLDEVNEVFVCGGFVRDLIQGNPPGDIDLCVAGNAKKFSVALSKKLDVQNPAESQFLTFKINTNELMEDVLSIDVVTCRDETYSEPASLPDVVPSSIEKDLMRRDFTINAMAISLSDQRWGELVDPSNGFGDIMRKRIKVLHELSFIDDPTRLFRAVRYATRLGFNIDYRTNQLFTNALGNVDLLSGARVRNEFEHILKEPKASEILRQAEELGLLSAITPGLRVGSKSLEIIDVFLQADSKTHEIEDLLAAATFSLSTQEAEQTANRFDGPHNWTISILGNAKLASVVGILDDPSITRSEVADVLNPIPVQCI</sequence>
<evidence type="ECO:0000256" key="8">
    <source>
        <dbReference type="ARBA" id="ARBA00022842"/>
    </source>
</evidence>
<dbReference type="GO" id="GO:0016779">
    <property type="term" value="F:nucleotidyltransferase activity"/>
    <property type="evidence" value="ECO:0007669"/>
    <property type="project" value="UniProtKB-KW"/>
</dbReference>
<keyword evidence="6" id="KW-0479">Metal-binding</keyword>
<feature type="non-terminal residue" evidence="12">
    <location>
        <position position="342"/>
    </location>
</feature>
<evidence type="ECO:0000259" key="10">
    <source>
        <dbReference type="Pfam" id="PF01743"/>
    </source>
</evidence>
<keyword evidence="4" id="KW-0819">tRNA processing</keyword>
<dbReference type="InterPro" id="IPR043519">
    <property type="entry name" value="NT_sf"/>
</dbReference>
<feature type="non-terminal residue" evidence="12">
    <location>
        <position position="1"/>
    </location>
</feature>
<reference evidence="12" key="1">
    <citation type="submission" date="2018-05" db="EMBL/GenBank/DDBJ databases">
        <authorList>
            <person name="Lanie J.A."/>
            <person name="Ng W.-L."/>
            <person name="Kazmierczak K.M."/>
            <person name="Andrzejewski T.M."/>
            <person name="Davidsen T.M."/>
            <person name="Wayne K.J."/>
            <person name="Tettelin H."/>
            <person name="Glass J.I."/>
            <person name="Rusch D."/>
            <person name="Podicherti R."/>
            <person name="Tsui H.-C.T."/>
            <person name="Winkler M.E."/>
        </authorList>
    </citation>
    <scope>NUCLEOTIDE SEQUENCE</scope>
</reference>
<gene>
    <name evidence="12" type="ORF">METZ01_LOCUS148627</name>
</gene>
<dbReference type="EMBL" id="UINC01023664">
    <property type="protein sequence ID" value="SVA95773.1"/>
    <property type="molecule type" value="Genomic_DNA"/>
</dbReference>
<dbReference type="CDD" id="cd05398">
    <property type="entry name" value="NT_ClassII-CCAase"/>
    <property type="match status" value="1"/>
</dbReference>
<keyword evidence="2" id="KW-0820">tRNA-binding</keyword>
<keyword evidence="3" id="KW-0808">Transferase</keyword>
<dbReference type="GO" id="GO:0046872">
    <property type="term" value="F:metal ion binding"/>
    <property type="evidence" value="ECO:0007669"/>
    <property type="project" value="UniProtKB-KW"/>
</dbReference>
<dbReference type="InterPro" id="IPR002646">
    <property type="entry name" value="PolA_pol_head_dom"/>
</dbReference>
<dbReference type="SUPFAM" id="SSF81891">
    <property type="entry name" value="Poly A polymerase C-terminal region-like"/>
    <property type="match status" value="1"/>
</dbReference>
<evidence type="ECO:0000256" key="6">
    <source>
        <dbReference type="ARBA" id="ARBA00022723"/>
    </source>
</evidence>